<accession>A0ABV1EQJ5</accession>
<evidence type="ECO:0000256" key="1">
    <source>
        <dbReference type="SAM" id="Phobius"/>
    </source>
</evidence>
<keyword evidence="1" id="KW-0472">Membrane</keyword>
<keyword evidence="1" id="KW-0812">Transmembrane</keyword>
<reference evidence="2 3" key="1">
    <citation type="submission" date="2024-03" db="EMBL/GenBank/DDBJ databases">
        <title>Human intestinal bacterial collection.</title>
        <authorList>
            <person name="Pauvert C."/>
            <person name="Hitch T.C.A."/>
            <person name="Clavel T."/>
        </authorList>
    </citation>
    <scope>NUCLEOTIDE SEQUENCE [LARGE SCALE GENOMIC DNA]</scope>
    <source>
        <strain evidence="2 3">CLA-AP-H34</strain>
    </source>
</reference>
<feature type="transmembrane region" description="Helical" evidence="1">
    <location>
        <begin position="36"/>
        <end position="55"/>
    </location>
</feature>
<sequence length="56" mass="6516">MGQQDRLRQLEEEIERRIEVLEADGQTGKRFSKRDYVLVTLVVLLCLAAVIWGAWL</sequence>
<keyword evidence="3" id="KW-1185">Reference proteome</keyword>
<organism evidence="2 3">
    <name type="scientific">Flavonifractor hominis</name>
    <dbReference type="NCBI Taxonomy" id="3133178"/>
    <lineage>
        <taxon>Bacteria</taxon>
        <taxon>Bacillati</taxon>
        <taxon>Bacillota</taxon>
        <taxon>Clostridia</taxon>
        <taxon>Eubacteriales</taxon>
        <taxon>Oscillospiraceae</taxon>
        <taxon>Flavonifractor</taxon>
    </lineage>
</organism>
<proteinExistence type="predicted"/>
<gene>
    <name evidence="2" type="ORF">WMO45_07075</name>
</gene>
<evidence type="ECO:0000313" key="3">
    <source>
        <dbReference type="Proteomes" id="UP001440599"/>
    </source>
</evidence>
<evidence type="ECO:0000313" key="2">
    <source>
        <dbReference type="EMBL" id="MEQ2456280.1"/>
    </source>
</evidence>
<comment type="caution">
    <text evidence="2">The sequence shown here is derived from an EMBL/GenBank/DDBJ whole genome shotgun (WGS) entry which is preliminary data.</text>
</comment>
<protein>
    <submittedName>
        <fullName evidence="2">Uncharacterized protein</fullName>
    </submittedName>
</protein>
<dbReference type="RefSeq" id="WP_349139871.1">
    <property type="nucleotide sequence ID" value="NZ_JBBMFT010000003.1"/>
</dbReference>
<dbReference type="EMBL" id="JBBMFT010000003">
    <property type="protein sequence ID" value="MEQ2456280.1"/>
    <property type="molecule type" value="Genomic_DNA"/>
</dbReference>
<name>A0ABV1EQJ5_9FIRM</name>
<dbReference type="Proteomes" id="UP001440599">
    <property type="component" value="Unassembled WGS sequence"/>
</dbReference>
<keyword evidence="1" id="KW-1133">Transmembrane helix</keyword>